<dbReference type="InterPro" id="IPR005496">
    <property type="entry name" value="Integral_membrane_TerC"/>
</dbReference>
<evidence type="ECO:0000256" key="3">
    <source>
        <dbReference type="ARBA" id="ARBA00022692"/>
    </source>
</evidence>
<keyword evidence="4 6" id="KW-1133">Transmembrane helix</keyword>
<dbReference type="GO" id="GO:0016020">
    <property type="term" value="C:membrane"/>
    <property type="evidence" value="ECO:0007669"/>
    <property type="project" value="UniProtKB-SubCell"/>
</dbReference>
<protein>
    <submittedName>
        <fullName evidence="7">Integral membrane protein, TerC family</fullName>
    </submittedName>
</protein>
<dbReference type="EMBL" id="LN906597">
    <property type="protein sequence ID" value="CUT17525.1"/>
    <property type="molecule type" value="Genomic_DNA"/>
</dbReference>
<dbReference type="InterPro" id="IPR022301">
    <property type="entry name" value="Integral_membrane_YjbE"/>
</dbReference>
<comment type="subcellular location">
    <subcellularLocation>
        <location evidence="1">Membrane</location>
        <topology evidence="1">Multi-pass membrane protein</topology>
    </subcellularLocation>
</comment>
<feature type="transmembrane region" description="Helical" evidence="6">
    <location>
        <begin position="66"/>
        <end position="84"/>
    </location>
</feature>
<dbReference type="PANTHER" id="PTHR30238:SF4">
    <property type="entry name" value="SLL1022 PROTEIN"/>
    <property type="match status" value="1"/>
</dbReference>
<keyword evidence="5 6" id="KW-0472">Membrane</keyword>
<feature type="transmembrane region" description="Helical" evidence="6">
    <location>
        <begin position="196"/>
        <end position="216"/>
    </location>
</feature>
<dbReference type="AlphaFoldDB" id="A0A0S4M168"/>
<feature type="transmembrane region" description="Helical" evidence="6">
    <location>
        <begin position="6"/>
        <end position="27"/>
    </location>
</feature>
<evidence type="ECO:0000256" key="2">
    <source>
        <dbReference type="ARBA" id="ARBA00007511"/>
    </source>
</evidence>
<evidence type="ECO:0000313" key="7">
    <source>
        <dbReference type="EMBL" id="CUT17525.1"/>
    </source>
</evidence>
<sequence length="226" mass="24952">MSYFLSVMEILFIDILLSGDNAAIIAMSSRHLPPKQRVLCVRIGVFLALAMRIVSLFLVGSVLSRPGFSVVGGLVLFAVGLSFSPSKKAVALPKDSSADDDKLGFYMVLKKIVITDFVMSIDNVMGIASVAKDDKFLLVFGVVASIPMLLFFSDFLGRLLDKYSFVFWLGVGFIGFVGGRLIMGDILFEKIKYQHLLGWGVSIVAGLLLVAVRYLMMFFIRKEEKK</sequence>
<dbReference type="Pfam" id="PF03741">
    <property type="entry name" value="TerC"/>
    <property type="match status" value="1"/>
</dbReference>
<evidence type="ECO:0000256" key="5">
    <source>
        <dbReference type="ARBA" id="ARBA00023136"/>
    </source>
</evidence>
<evidence type="ECO:0000256" key="1">
    <source>
        <dbReference type="ARBA" id="ARBA00004141"/>
    </source>
</evidence>
<feature type="transmembrane region" description="Helical" evidence="6">
    <location>
        <begin position="165"/>
        <end position="184"/>
    </location>
</feature>
<dbReference type="RefSeq" id="WP_092342948.1">
    <property type="nucleotide sequence ID" value="NZ_FLSL01000094.1"/>
</dbReference>
<comment type="similarity">
    <text evidence="2">Belongs to the TerC family.</text>
</comment>
<reference evidence="8" key="1">
    <citation type="submission" date="2015-11" db="EMBL/GenBank/DDBJ databases">
        <authorList>
            <person name="Seth-Smith H.M.B."/>
        </authorList>
    </citation>
    <scope>NUCLEOTIDE SEQUENCE [LARGE SCALE GENOMIC DNA]</scope>
    <source>
        <strain evidence="8">2013Ark11</strain>
    </source>
</reference>
<evidence type="ECO:0000313" key="8">
    <source>
        <dbReference type="Proteomes" id="UP000198651"/>
    </source>
</evidence>
<dbReference type="Proteomes" id="UP000198651">
    <property type="component" value="Chromosome I"/>
</dbReference>
<proteinExistence type="inferred from homology"/>
<gene>
    <name evidence="7" type="ORF">Ark11_0690</name>
</gene>
<feature type="transmembrane region" description="Helical" evidence="6">
    <location>
        <begin position="39"/>
        <end position="60"/>
    </location>
</feature>
<keyword evidence="3 6" id="KW-0812">Transmembrane</keyword>
<dbReference type="PANTHER" id="PTHR30238">
    <property type="entry name" value="MEMBRANE BOUND PREDICTED REDOX MODULATOR"/>
    <property type="match status" value="1"/>
</dbReference>
<feature type="transmembrane region" description="Helical" evidence="6">
    <location>
        <begin position="136"/>
        <end position="153"/>
    </location>
</feature>
<dbReference type="OrthoDB" id="5295733at2"/>
<accession>A0A0S4M168</accession>
<name>A0A0S4M168_9BURK</name>
<evidence type="ECO:0000256" key="4">
    <source>
        <dbReference type="ARBA" id="ARBA00022989"/>
    </source>
</evidence>
<organism evidence="7 8">
    <name type="scientific">Candidatus Ichthyocystis hellenicum</name>
    <dbReference type="NCBI Taxonomy" id="1561003"/>
    <lineage>
        <taxon>Bacteria</taxon>
        <taxon>Pseudomonadati</taxon>
        <taxon>Pseudomonadota</taxon>
        <taxon>Betaproteobacteria</taxon>
        <taxon>Burkholderiales</taxon>
        <taxon>Candidatus Ichthyocystis</taxon>
    </lineage>
</organism>
<dbReference type="STRING" id="1561003.Ark11_0690"/>
<evidence type="ECO:0000256" key="6">
    <source>
        <dbReference type="SAM" id="Phobius"/>
    </source>
</evidence>
<dbReference type="NCBIfam" id="TIGR03717">
    <property type="entry name" value="R_switched_YjbE"/>
    <property type="match status" value="1"/>
</dbReference>
<keyword evidence="8" id="KW-1185">Reference proteome</keyword>